<comment type="function">
    <text evidence="11">Involved in protein export. Acts as a chaperone by maintaining the newly synthesized protein in an open conformation. Functions as a peptidyl-prolyl cis-trans isomerase.</text>
</comment>
<dbReference type="GO" id="GO:0043335">
    <property type="term" value="P:protein unfolding"/>
    <property type="evidence" value="ECO:0007669"/>
    <property type="project" value="TreeGrafter"/>
</dbReference>
<dbReference type="GO" id="GO:0051301">
    <property type="term" value="P:cell division"/>
    <property type="evidence" value="ECO:0007669"/>
    <property type="project" value="UniProtKB-KW"/>
</dbReference>
<dbReference type="GO" id="GO:0015031">
    <property type="term" value="P:protein transport"/>
    <property type="evidence" value="ECO:0007669"/>
    <property type="project" value="UniProtKB-UniRule"/>
</dbReference>
<evidence type="ECO:0000256" key="2">
    <source>
        <dbReference type="ARBA" id="ARBA00005464"/>
    </source>
</evidence>
<dbReference type="InterPro" id="IPR036611">
    <property type="entry name" value="Trigger_fac_ribosome-bd_sf"/>
</dbReference>
<comment type="subcellular location">
    <subcellularLocation>
        <location evidence="11">Cytoplasm</location>
    </subcellularLocation>
    <text evidence="11">About half TF is bound to the ribosome near the polypeptide exit tunnel while the other half is free in the cytoplasm.</text>
</comment>
<dbReference type="Gene3D" id="1.10.3120.10">
    <property type="entry name" value="Trigger factor, C-terminal domain"/>
    <property type="match status" value="1"/>
</dbReference>
<dbReference type="PIRSF" id="PIRSF003095">
    <property type="entry name" value="Trigger_factor"/>
    <property type="match status" value="1"/>
</dbReference>
<dbReference type="Gene3D" id="3.30.70.1050">
    <property type="entry name" value="Trigger factor ribosome-binding domain"/>
    <property type="match status" value="1"/>
</dbReference>
<dbReference type="Proteomes" id="UP000286482">
    <property type="component" value="Unassembled WGS sequence"/>
</dbReference>
<dbReference type="GO" id="GO:0051083">
    <property type="term" value="P:'de novo' cotranslational protein folding"/>
    <property type="evidence" value="ECO:0007669"/>
    <property type="project" value="TreeGrafter"/>
</dbReference>
<evidence type="ECO:0000256" key="11">
    <source>
        <dbReference type="HAMAP-Rule" id="MF_00303"/>
    </source>
</evidence>
<evidence type="ECO:0000256" key="7">
    <source>
        <dbReference type="ARBA" id="ARBA00023186"/>
    </source>
</evidence>
<protein>
    <recommendedName>
        <fullName evidence="4 11">Trigger factor</fullName>
        <shortName evidence="11">TF</shortName>
        <ecNumber evidence="3 11">5.2.1.8</ecNumber>
    </recommendedName>
    <alternativeName>
        <fullName evidence="10 11">PPIase</fullName>
    </alternativeName>
</protein>
<dbReference type="NCBIfam" id="TIGR00115">
    <property type="entry name" value="tig"/>
    <property type="match status" value="1"/>
</dbReference>
<dbReference type="InterPro" id="IPR046357">
    <property type="entry name" value="PPIase_dom_sf"/>
</dbReference>
<evidence type="ECO:0000313" key="16">
    <source>
        <dbReference type="Proteomes" id="UP000286482"/>
    </source>
</evidence>
<dbReference type="Pfam" id="PF05697">
    <property type="entry name" value="Trigger_N"/>
    <property type="match status" value="1"/>
</dbReference>
<proteinExistence type="inferred from homology"/>
<gene>
    <name evidence="11" type="primary">tig</name>
    <name evidence="15" type="ORF">DBZ36_08120</name>
</gene>
<dbReference type="Pfam" id="PF00254">
    <property type="entry name" value="FKBP_C"/>
    <property type="match status" value="1"/>
</dbReference>
<evidence type="ECO:0000256" key="9">
    <source>
        <dbReference type="ARBA" id="ARBA00023306"/>
    </source>
</evidence>
<dbReference type="PROSITE" id="PS50059">
    <property type="entry name" value="FKBP_PPIASE"/>
    <property type="match status" value="1"/>
</dbReference>
<dbReference type="InterPro" id="IPR027304">
    <property type="entry name" value="Trigger_fact/SurA_dom_sf"/>
</dbReference>
<dbReference type="InterPro" id="IPR005215">
    <property type="entry name" value="Trig_fac"/>
</dbReference>
<evidence type="ECO:0000313" key="15">
    <source>
        <dbReference type="EMBL" id="RKF20394.1"/>
    </source>
</evidence>
<dbReference type="EC" id="5.2.1.8" evidence="3 11"/>
<dbReference type="InterPro" id="IPR008880">
    <property type="entry name" value="Trigger_fac_C"/>
</dbReference>
<organism evidence="15 16">
    <name type="scientific">Alginatibacterium sediminis</name>
    <dbReference type="NCBI Taxonomy" id="2164068"/>
    <lineage>
        <taxon>Bacteria</taxon>
        <taxon>Pseudomonadati</taxon>
        <taxon>Pseudomonadota</taxon>
        <taxon>Gammaproteobacteria</taxon>
        <taxon>Alteromonadales</taxon>
        <taxon>Alteromonadaceae</taxon>
        <taxon>Alginatibacterium</taxon>
    </lineage>
</organism>
<dbReference type="SUPFAM" id="SSF109998">
    <property type="entry name" value="Triger factor/SurA peptide-binding domain-like"/>
    <property type="match status" value="1"/>
</dbReference>
<dbReference type="Pfam" id="PF05698">
    <property type="entry name" value="Trigger_C"/>
    <property type="match status" value="1"/>
</dbReference>
<evidence type="ECO:0000256" key="1">
    <source>
        <dbReference type="ARBA" id="ARBA00000971"/>
    </source>
</evidence>
<dbReference type="GO" id="GO:0003755">
    <property type="term" value="F:peptidyl-prolyl cis-trans isomerase activity"/>
    <property type="evidence" value="ECO:0007669"/>
    <property type="project" value="UniProtKB-UniRule"/>
</dbReference>
<evidence type="ECO:0000256" key="4">
    <source>
        <dbReference type="ARBA" id="ARBA00016902"/>
    </source>
</evidence>
<keyword evidence="16" id="KW-1185">Reference proteome</keyword>
<keyword evidence="11" id="KW-0963">Cytoplasm</keyword>
<reference evidence="15 16" key="1">
    <citation type="submission" date="2018-09" db="EMBL/GenBank/DDBJ databases">
        <authorList>
            <person name="Wang Z."/>
        </authorList>
    </citation>
    <scope>NUCLEOTIDE SEQUENCE [LARGE SCALE GENOMIC DNA]</scope>
    <source>
        <strain evidence="15 16">ALS 81</strain>
    </source>
</reference>
<keyword evidence="5 11" id="KW-0132">Cell division</keyword>
<feature type="domain" description="PPIase FKBP-type" evidence="14">
    <location>
        <begin position="160"/>
        <end position="245"/>
    </location>
</feature>
<dbReference type="OrthoDB" id="9767721at2"/>
<dbReference type="PANTHER" id="PTHR30560">
    <property type="entry name" value="TRIGGER FACTOR CHAPERONE AND PEPTIDYL-PROLYL CIS/TRANS ISOMERASE"/>
    <property type="match status" value="1"/>
</dbReference>
<evidence type="ECO:0000256" key="8">
    <source>
        <dbReference type="ARBA" id="ARBA00023235"/>
    </source>
</evidence>
<name>A0A420EIC6_9ALTE</name>
<comment type="caution">
    <text evidence="15">The sequence shown here is derived from an EMBL/GenBank/DDBJ whole genome shotgun (WGS) entry which is preliminary data.</text>
</comment>
<evidence type="ECO:0000256" key="3">
    <source>
        <dbReference type="ARBA" id="ARBA00013194"/>
    </source>
</evidence>
<sequence>MQVSLETTQGLERRMAIAIDAAKIDSEVKSRLTQMAKTQRMDGFRPGKVPVTVIQKRFGAAVAQDVMGELMQRNFYEALVQEKLNPAGAPSFEAGETSEGSFNFTATFEVFPEVEIQNLEKIEVEEKVATVGDADVDTMIETLRKQQANWVETDAVIADEHKVNMDFLGKVDGEEFEGGKAEGFDLQIGAGRMIPGFEDGVIGKKAGDEFTIEVNFPEDYHAENLKGKAASFDIKVNKVEAPELPEITADFVKKFGVETGELDGLKAEIRKNMERELAQNLKNALKEQVLAGLLEQNEIEVPKALVSQETEQLRQQALQRFGGDAANAPTLPDELFTDQAERRVKIGLLLGEVIKTSELNVDDEKVKAHISSMASAYEDPTEVVEYYAKNEEMMNNVRNVVLEEQAIEFIAEKAQVTKVDVAFDEIMNNQGA</sequence>
<keyword evidence="7 11" id="KW-0143">Chaperone</keyword>
<evidence type="ECO:0000256" key="6">
    <source>
        <dbReference type="ARBA" id="ARBA00023110"/>
    </source>
</evidence>
<evidence type="ECO:0000256" key="10">
    <source>
        <dbReference type="ARBA" id="ARBA00029986"/>
    </source>
</evidence>
<dbReference type="HAMAP" id="MF_00303">
    <property type="entry name" value="Trigger_factor_Tig"/>
    <property type="match status" value="1"/>
</dbReference>
<dbReference type="Gene3D" id="3.10.50.40">
    <property type="match status" value="1"/>
</dbReference>
<evidence type="ECO:0000256" key="13">
    <source>
        <dbReference type="RuleBase" id="RU003914"/>
    </source>
</evidence>
<comment type="catalytic activity">
    <reaction evidence="1 11 12">
        <text>[protein]-peptidylproline (omega=180) = [protein]-peptidylproline (omega=0)</text>
        <dbReference type="Rhea" id="RHEA:16237"/>
        <dbReference type="Rhea" id="RHEA-COMP:10747"/>
        <dbReference type="Rhea" id="RHEA-COMP:10748"/>
        <dbReference type="ChEBI" id="CHEBI:83833"/>
        <dbReference type="ChEBI" id="CHEBI:83834"/>
        <dbReference type="EC" id="5.2.1.8"/>
    </reaction>
</comment>
<comment type="similarity">
    <text evidence="2 11 13">Belongs to the FKBP-type PPIase family. Tig subfamily.</text>
</comment>
<dbReference type="GO" id="GO:0043022">
    <property type="term" value="F:ribosome binding"/>
    <property type="evidence" value="ECO:0007669"/>
    <property type="project" value="TreeGrafter"/>
</dbReference>
<accession>A0A420EIC6</accession>
<dbReference type="SUPFAM" id="SSF102735">
    <property type="entry name" value="Trigger factor ribosome-binding domain"/>
    <property type="match status" value="1"/>
</dbReference>
<evidence type="ECO:0000259" key="14">
    <source>
        <dbReference type="PROSITE" id="PS50059"/>
    </source>
</evidence>
<dbReference type="InterPro" id="IPR008881">
    <property type="entry name" value="Trigger_fac_ribosome-bd_bac"/>
</dbReference>
<keyword evidence="6 11" id="KW-0697">Rotamase</keyword>
<dbReference type="InterPro" id="IPR001179">
    <property type="entry name" value="PPIase_FKBP_dom"/>
</dbReference>
<dbReference type="FunFam" id="3.10.50.40:FF:000001">
    <property type="entry name" value="Trigger factor"/>
    <property type="match status" value="1"/>
</dbReference>
<comment type="domain">
    <text evidence="11">Consists of 3 domains; the N-terminus binds the ribosome, the middle domain has PPIase activity, while the C-terminus has intrinsic chaperone activity on its own.</text>
</comment>
<keyword evidence="8 11" id="KW-0413">Isomerase</keyword>
<evidence type="ECO:0000256" key="12">
    <source>
        <dbReference type="PROSITE-ProRule" id="PRU00277"/>
    </source>
</evidence>
<dbReference type="GO" id="GO:0044183">
    <property type="term" value="F:protein folding chaperone"/>
    <property type="evidence" value="ECO:0007669"/>
    <property type="project" value="TreeGrafter"/>
</dbReference>
<dbReference type="SUPFAM" id="SSF54534">
    <property type="entry name" value="FKBP-like"/>
    <property type="match status" value="1"/>
</dbReference>
<keyword evidence="9 11" id="KW-0131">Cell cycle</keyword>
<dbReference type="GO" id="GO:0005737">
    <property type="term" value="C:cytoplasm"/>
    <property type="evidence" value="ECO:0007669"/>
    <property type="project" value="UniProtKB-SubCell"/>
</dbReference>
<dbReference type="RefSeq" id="WP_120354398.1">
    <property type="nucleotide sequence ID" value="NZ_RAQO01000004.1"/>
</dbReference>
<dbReference type="InterPro" id="IPR037041">
    <property type="entry name" value="Trigger_fac_C_sf"/>
</dbReference>
<evidence type="ECO:0000256" key="5">
    <source>
        <dbReference type="ARBA" id="ARBA00022618"/>
    </source>
</evidence>
<dbReference type="AlphaFoldDB" id="A0A420EIC6"/>
<dbReference type="EMBL" id="RAQO01000004">
    <property type="protein sequence ID" value="RKF20394.1"/>
    <property type="molecule type" value="Genomic_DNA"/>
</dbReference>
<dbReference type="PANTHER" id="PTHR30560:SF3">
    <property type="entry name" value="TRIGGER FACTOR-LIKE PROTEIN TIG, CHLOROPLASTIC"/>
    <property type="match status" value="1"/>
</dbReference>